<gene>
    <name evidence="1" type="ORF">LJD61_10790</name>
</gene>
<name>A0ABT1NFL3_9FIRM</name>
<proteinExistence type="predicted"/>
<organism evidence="1 2">
    <name type="scientific">Lutispora saccharofermentans</name>
    <dbReference type="NCBI Taxonomy" id="3024236"/>
    <lineage>
        <taxon>Bacteria</taxon>
        <taxon>Bacillati</taxon>
        <taxon>Bacillota</taxon>
        <taxon>Clostridia</taxon>
        <taxon>Lutisporales</taxon>
        <taxon>Lutisporaceae</taxon>
        <taxon>Lutispora</taxon>
    </lineage>
</organism>
<protein>
    <submittedName>
        <fullName evidence="1">DUF1836 domain-containing protein</fullName>
    </submittedName>
</protein>
<dbReference type="InterPro" id="IPR014975">
    <property type="entry name" value="DUF1836"/>
</dbReference>
<accession>A0ABT1NFL3</accession>
<dbReference type="PANTHER" id="PTHR40056:SF1">
    <property type="entry name" value="DUF1836 DOMAIN-CONTAINING PROTEIN"/>
    <property type="match status" value="1"/>
</dbReference>
<keyword evidence="2" id="KW-1185">Reference proteome</keyword>
<sequence>MNREELDKIIEYIASSGDIQLSDIPCIDLYVDQVTTLFDDKLADTKRQASDKILTKTMINNYTKAKAVMPPKNKKYGRNHIILLSLIYNLKQILSINDIKTLLTPLLGGINPSKGNERFDLDELYSNYLEIKREDLNNLPQQFNDMLNHIADKSAALNSSSNGKAELMLLVLTLANQAATSKRLAEMIIDEFLKPGL</sequence>
<dbReference type="RefSeq" id="WP_255227546.1">
    <property type="nucleotide sequence ID" value="NZ_JAJEKE010000008.1"/>
</dbReference>
<dbReference type="Proteomes" id="UP001651880">
    <property type="component" value="Unassembled WGS sequence"/>
</dbReference>
<dbReference type="EMBL" id="JAJEKE010000008">
    <property type="protein sequence ID" value="MCQ1530030.1"/>
    <property type="molecule type" value="Genomic_DNA"/>
</dbReference>
<evidence type="ECO:0000313" key="2">
    <source>
        <dbReference type="Proteomes" id="UP001651880"/>
    </source>
</evidence>
<reference evidence="1 2" key="1">
    <citation type="submission" date="2021-10" db="EMBL/GenBank/DDBJ databases">
        <title>Lutispora strain m25 sp. nov., a thermophilic, non-spore-forming bacterium isolated from a lab-scale methanogenic bioreactor digesting anaerobic sludge.</title>
        <authorList>
            <person name="El Houari A."/>
            <person name="Mcdonald J."/>
        </authorList>
    </citation>
    <scope>NUCLEOTIDE SEQUENCE [LARGE SCALE GENOMIC DNA]</scope>
    <source>
        <strain evidence="2">m25</strain>
    </source>
</reference>
<dbReference type="PANTHER" id="PTHR40056">
    <property type="entry name" value="HYPOTHETICAL CYTOSOLIC PROTEIN"/>
    <property type="match status" value="1"/>
</dbReference>
<evidence type="ECO:0000313" key="1">
    <source>
        <dbReference type="EMBL" id="MCQ1530030.1"/>
    </source>
</evidence>
<dbReference type="Pfam" id="PF08876">
    <property type="entry name" value="DUF1836"/>
    <property type="match status" value="1"/>
</dbReference>
<comment type="caution">
    <text evidence="1">The sequence shown here is derived from an EMBL/GenBank/DDBJ whole genome shotgun (WGS) entry which is preliminary data.</text>
</comment>